<evidence type="ECO:0000256" key="3">
    <source>
        <dbReference type="SAM" id="MobiDB-lite"/>
    </source>
</evidence>
<dbReference type="AlphaFoldDB" id="A0AAD1RCC9"/>
<dbReference type="Gene3D" id="3.30.250.20">
    <property type="entry name" value="L1 transposable element, C-terminal domain"/>
    <property type="match status" value="1"/>
</dbReference>
<evidence type="ECO:0000313" key="5">
    <source>
        <dbReference type="Proteomes" id="UP001295444"/>
    </source>
</evidence>
<feature type="compositionally biased region" description="Basic residues" evidence="3">
    <location>
        <begin position="1"/>
        <end position="10"/>
    </location>
</feature>
<keyword evidence="5" id="KW-1185">Reference proteome</keyword>
<dbReference type="Proteomes" id="UP001295444">
    <property type="component" value="Chromosome 02"/>
</dbReference>
<evidence type="ECO:0000256" key="1">
    <source>
        <dbReference type="ARBA" id="ARBA00061640"/>
    </source>
</evidence>
<dbReference type="PANTHER" id="PTHR11505">
    <property type="entry name" value="L1 TRANSPOSABLE ELEMENT-RELATED"/>
    <property type="match status" value="1"/>
</dbReference>
<proteinExistence type="inferred from homology"/>
<dbReference type="InterPro" id="IPR042566">
    <property type="entry name" value="L1_C"/>
</dbReference>
<evidence type="ECO:0000313" key="4">
    <source>
        <dbReference type="EMBL" id="CAH2247959.1"/>
    </source>
</evidence>
<evidence type="ECO:0008006" key="6">
    <source>
        <dbReference type="Google" id="ProtNLM"/>
    </source>
</evidence>
<accession>A0AAD1RCC9</accession>
<dbReference type="InterPro" id="IPR004244">
    <property type="entry name" value="Transposase_22"/>
</dbReference>
<feature type="region of interest" description="Disordered" evidence="3">
    <location>
        <begin position="1"/>
        <end position="38"/>
    </location>
</feature>
<dbReference type="FunFam" id="3.30.70.1820:FF:000002">
    <property type="entry name" value="LINE-1 retrotransposable element ORF1 protein"/>
    <property type="match status" value="1"/>
</dbReference>
<sequence>MTNPKGKKSTQRAEKINFFTHKNAGSSETDRGTIQDGADEQTVGNIPLTGASQDSHENLTKAYLDEAMNAMANKLIQTWQSSIGQLSKEVQDIGNRTTHVENKLSEYATAHNDMADHMTRLEQKIEIMEARMADAEDRSRRNNLRLRGVPESIMPNDLQAYVQGLLRAYALDIPTDMFLIDRVHRVPKPRNLPDTVPRDVLLRAHYYHIKEAVLRASRNRTEPHETYTTIKILADLSAATLKRRRDFQPVTEELRRAGIRYRWGYPTKLLITKNGELNIASTPDEGARVLKAWGLLKNPSTTQASPTRRLTPEWRQASTRNKSP</sequence>
<comment type="similarity">
    <text evidence="1">Belongs to the transposase 22 family.</text>
</comment>
<name>A0AAD1RCC9_PELCU</name>
<feature type="compositionally biased region" description="Polar residues" evidence="3">
    <location>
        <begin position="298"/>
        <end position="308"/>
    </location>
</feature>
<feature type="region of interest" description="Disordered" evidence="3">
    <location>
        <begin position="298"/>
        <end position="324"/>
    </location>
</feature>
<protein>
    <recommendedName>
        <fullName evidence="6">Transposase element L1Md-A101/L1Md-A102/L1Md-A2</fullName>
    </recommendedName>
</protein>
<dbReference type="EMBL" id="OW240913">
    <property type="protein sequence ID" value="CAH2247959.1"/>
    <property type="molecule type" value="Genomic_DNA"/>
</dbReference>
<keyword evidence="2" id="KW-0175">Coiled coil</keyword>
<gene>
    <name evidence="4" type="ORF">PECUL_23A009278</name>
</gene>
<feature type="coiled-coil region" evidence="2">
    <location>
        <begin position="111"/>
        <end position="138"/>
    </location>
</feature>
<reference evidence="4" key="1">
    <citation type="submission" date="2022-03" db="EMBL/GenBank/DDBJ databases">
        <authorList>
            <person name="Alioto T."/>
            <person name="Alioto T."/>
            <person name="Gomez Garrido J."/>
        </authorList>
    </citation>
    <scope>NUCLEOTIDE SEQUENCE</scope>
</reference>
<evidence type="ECO:0000256" key="2">
    <source>
        <dbReference type="SAM" id="Coils"/>
    </source>
</evidence>
<organism evidence="4 5">
    <name type="scientific">Pelobates cultripes</name>
    <name type="common">Western spadefoot toad</name>
    <dbReference type="NCBI Taxonomy" id="61616"/>
    <lineage>
        <taxon>Eukaryota</taxon>
        <taxon>Metazoa</taxon>
        <taxon>Chordata</taxon>
        <taxon>Craniata</taxon>
        <taxon>Vertebrata</taxon>
        <taxon>Euteleostomi</taxon>
        <taxon>Amphibia</taxon>
        <taxon>Batrachia</taxon>
        <taxon>Anura</taxon>
        <taxon>Pelobatoidea</taxon>
        <taxon>Pelobatidae</taxon>
        <taxon>Pelobates</taxon>
    </lineage>
</organism>
<dbReference type="Gene3D" id="3.30.70.1820">
    <property type="entry name" value="L1 transposable element, RRM domain"/>
    <property type="match status" value="1"/>
</dbReference>